<dbReference type="EMBL" id="ML122262">
    <property type="protein sequence ID" value="RPD61453.1"/>
    <property type="molecule type" value="Genomic_DNA"/>
</dbReference>
<name>A0A5C2SCE9_9APHY</name>
<evidence type="ECO:0000256" key="1">
    <source>
        <dbReference type="SAM" id="MobiDB-lite"/>
    </source>
</evidence>
<accession>A0A5C2SCE9</accession>
<feature type="transmembrane region" description="Helical" evidence="2">
    <location>
        <begin position="32"/>
        <end position="56"/>
    </location>
</feature>
<dbReference type="Proteomes" id="UP000313359">
    <property type="component" value="Unassembled WGS sequence"/>
</dbReference>
<evidence type="ECO:0008006" key="5">
    <source>
        <dbReference type="Google" id="ProtNLM"/>
    </source>
</evidence>
<feature type="compositionally biased region" description="Low complexity" evidence="1">
    <location>
        <begin position="135"/>
        <end position="148"/>
    </location>
</feature>
<organism evidence="3 4">
    <name type="scientific">Lentinus tigrinus ALCF2SS1-6</name>
    <dbReference type="NCBI Taxonomy" id="1328759"/>
    <lineage>
        <taxon>Eukaryota</taxon>
        <taxon>Fungi</taxon>
        <taxon>Dikarya</taxon>
        <taxon>Basidiomycota</taxon>
        <taxon>Agaricomycotina</taxon>
        <taxon>Agaricomycetes</taxon>
        <taxon>Polyporales</taxon>
        <taxon>Polyporaceae</taxon>
        <taxon>Lentinus</taxon>
    </lineage>
</organism>
<feature type="transmembrane region" description="Helical" evidence="2">
    <location>
        <begin position="99"/>
        <end position="122"/>
    </location>
</feature>
<proteinExistence type="predicted"/>
<gene>
    <name evidence="3" type="ORF">L227DRAFT_69398</name>
</gene>
<evidence type="ECO:0000256" key="2">
    <source>
        <dbReference type="SAM" id="Phobius"/>
    </source>
</evidence>
<keyword evidence="2" id="KW-0812">Transmembrane</keyword>
<evidence type="ECO:0000313" key="3">
    <source>
        <dbReference type="EMBL" id="RPD61453.1"/>
    </source>
</evidence>
<keyword evidence="4" id="KW-1185">Reference proteome</keyword>
<protein>
    <recommendedName>
        <fullName evidence="5">Mid2 domain-containing protein</fullName>
    </recommendedName>
</protein>
<dbReference type="AlphaFoldDB" id="A0A5C2SCE9"/>
<evidence type="ECO:0000313" key="4">
    <source>
        <dbReference type="Proteomes" id="UP000313359"/>
    </source>
</evidence>
<reference evidence="3" key="1">
    <citation type="journal article" date="2018" name="Genome Biol. Evol.">
        <title>Genomics and development of Lentinus tigrinus, a white-rot wood-decaying mushroom with dimorphic fruiting bodies.</title>
        <authorList>
            <person name="Wu B."/>
            <person name="Xu Z."/>
            <person name="Knudson A."/>
            <person name="Carlson A."/>
            <person name="Chen N."/>
            <person name="Kovaka S."/>
            <person name="LaButti K."/>
            <person name="Lipzen A."/>
            <person name="Pennachio C."/>
            <person name="Riley R."/>
            <person name="Schakwitz W."/>
            <person name="Umezawa K."/>
            <person name="Ohm R.A."/>
            <person name="Grigoriev I.V."/>
            <person name="Nagy L.G."/>
            <person name="Gibbons J."/>
            <person name="Hibbett D."/>
        </authorList>
    </citation>
    <scope>NUCLEOTIDE SEQUENCE [LARGE SCALE GENOMIC DNA]</scope>
    <source>
        <strain evidence="3">ALCF2SS1-6</strain>
    </source>
</reference>
<feature type="region of interest" description="Disordered" evidence="1">
    <location>
        <begin position="127"/>
        <end position="160"/>
    </location>
</feature>
<keyword evidence="2" id="KW-0472">Membrane</keyword>
<sequence>MTLCILQLGLVCARNCIERAARASLQKSQPRFVKVIVAVTLSGAACTSLLAPSSALQQYAHNTEQVQLVLLLSLHSPPATPIMPAFSSSGSPSGADTKAILIGVFVGLGAILVIIALITIAIRRRRRDSESDRLPGPSGSSHPGRSHPAVQDTAEQKHHTVPQVNVATVTNVAAVNASLAASQHALVSDAKA</sequence>
<keyword evidence="2" id="KW-1133">Transmembrane helix</keyword>